<feature type="domain" description="Phage shock protein PspC N-terminal" evidence="8">
    <location>
        <begin position="7"/>
        <end position="63"/>
    </location>
</feature>
<dbReference type="OrthoDB" id="7359894at2"/>
<feature type="region of interest" description="Disordered" evidence="6">
    <location>
        <begin position="65"/>
        <end position="93"/>
    </location>
</feature>
<comment type="subcellular location">
    <subcellularLocation>
        <location evidence="1">Cell membrane</location>
        <topology evidence="1">Single-pass membrane protein</topology>
    </subcellularLocation>
</comment>
<accession>A0A099L1L9</accession>
<evidence type="ECO:0000313" key="9">
    <source>
        <dbReference type="EMBL" id="KGJ96340.1"/>
    </source>
</evidence>
<proteinExistence type="predicted"/>
<keyword evidence="2" id="KW-1003">Cell membrane</keyword>
<dbReference type="PANTHER" id="PTHR33885">
    <property type="entry name" value="PHAGE SHOCK PROTEIN C"/>
    <property type="match status" value="1"/>
</dbReference>
<keyword evidence="4 7" id="KW-1133">Transmembrane helix</keyword>
<dbReference type="AlphaFoldDB" id="A0A099L1L9"/>
<dbReference type="EMBL" id="JQEC01000011">
    <property type="protein sequence ID" value="KGJ96340.1"/>
    <property type="molecule type" value="Genomic_DNA"/>
</dbReference>
<evidence type="ECO:0000256" key="1">
    <source>
        <dbReference type="ARBA" id="ARBA00004162"/>
    </source>
</evidence>
<dbReference type="Proteomes" id="UP000029868">
    <property type="component" value="Unassembled WGS sequence"/>
</dbReference>
<feature type="compositionally biased region" description="Basic and acidic residues" evidence="6">
    <location>
        <begin position="71"/>
        <end position="85"/>
    </location>
</feature>
<evidence type="ECO:0000313" key="10">
    <source>
        <dbReference type="Proteomes" id="UP000029868"/>
    </source>
</evidence>
<feature type="transmembrane region" description="Helical" evidence="7">
    <location>
        <begin position="33"/>
        <end position="61"/>
    </location>
</feature>
<dbReference type="PANTHER" id="PTHR33885:SF3">
    <property type="entry name" value="PHAGE SHOCK PROTEIN C"/>
    <property type="match status" value="1"/>
</dbReference>
<evidence type="ECO:0000259" key="8">
    <source>
        <dbReference type="Pfam" id="PF04024"/>
    </source>
</evidence>
<dbReference type="PATRIC" id="fig|28229.3.peg.1226"/>
<dbReference type="Pfam" id="PF04024">
    <property type="entry name" value="PspC"/>
    <property type="match status" value="1"/>
</dbReference>
<dbReference type="NCBIfam" id="TIGR02978">
    <property type="entry name" value="phageshock_pspC"/>
    <property type="match status" value="1"/>
</dbReference>
<name>A0A099L1L9_COLPS</name>
<gene>
    <name evidence="9" type="ORF">GAB14E_0287</name>
</gene>
<evidence type="ECO:0000256" key="3">
    <source>
        <dbReference type="ARBA" id="ARBA00022692"/>
    </source>
</evidence>
<evidence type="ECO:0000256" key="2">
    <source>
        <dbReference type="ARBA" id="ARBA00022475"/>
    </source>
</evidence>
<comment type="caution">
    <text evidence="9">The sequence shown here is derived from an EMBL/GenBank/DDBJ whole genome shotgun (WGS) entry which is preliminary data.</text>
</comment>
<dbReference type="InterPro" id="IPR014320">
    <property type="entry name" value="Phageshock_PspC"/>
</dbReference>
<evidence type="ECO:0000256" key="6">
    <source>
        <dbReference type="SAM" id="MobiDB-lite"/>
    </source>
</evidence>
<keyword evidence="5 7" id="KW-0472">Membrane</keyword>
<evidence type="ECO:0000256" key="4">
    <source>
        <dbReference type="ARBA" id="ARBA00022989"/>
    </source>
</evidence>
<protein>
    <submittedName>
        <fullName evidence="9">Phage shock protein C, PspC</fullName>
    </submittedName>
</protein>
<reference evidence="9 10" key="1">
    <citation type="submission" date="2014-08" db="EMBL/GenBank/DDBJ databases">
        <title>Genomic and Phenotypic Diversity of Colwellia psychrerythraea strains from Disparate Marine Basins.</title>
        <authorList>
            <person name="Techtmann S.M."/>
            <person name="Stelling S.C."/>
            <person name="Utturkar S.M."/>
            <person name="Alshibli N."/>
            <person name="Harris A."/>
            <person name="Brown S.D."/>
            <person name="Hazen T.C."/>
        </authorList>
    </citation>
    <scope>NUCLEOTIDE SEQUENCE [LARGE SCALE GENOMIC DNA]</scope>
    <source>
        <strain evidence="9 10">GAB14E</strain>
    </source>
</reference>
<sequence>MNRKRGELYRNAEQGKIAGVCAGIADYFGWETWLVRILVVSGVLFGMPFLILAYIAGWFILDKSPRSTGKRSNEAHDSRYASSHKEARHKTNVSNESIKVKARIWQAGEPPKQALHDIRRKFRALEKKVQAMEQYVTSAEFTVSREINKL</sequence>
<evidence type="ECO:0000256" key="5">
    <source>
        <dbReference type="ARBA" id="ARBA00023136"/>
    </source>
</evidence>
<organism evidence="9 10">
    <name type="scientific">Colwellia psychrerythraea</name>
    <name type="common">Vibrio psychroerythus</name>
    <dbReference type="NCBI Taxonomy" id="28229"/>
    <lineage>
        <taxon>Bacteria</taxon>
        <taxon>Pseudomonadati</taxon>
        <taxon>Pseudomonadota</taxon>
        <taxon>Gammaproteobacteria</taxon>
        <taxon>Alteromonadales</taxon>
        <taxon>Colwelliaceae</taxon>
        <taxon>Colwellia</taxon>
    </lineage>
</organism>
<dbReference type="GO" id="GO:0005886">
    <property type="term" value="C:plasma membrane"/>
    <property type="evidence" value="ECO:0007669"/>
    <property type="project" value="UniProtKB-SubCell"/>
</dbReference>
<dbReference type="InterPro" id="IPR007168">
    <property type="entry name" value="Phageshock_PspC_N"/>
</dbReference>
<keyword evidence="3 7" id="KW-0812">Transmembrane</keyword>
<dbReference type="InterPro" id="IPR052027">
    <property type="entry name" value="PspC"/>
</dbReference>
<dbReference type="RefSeq" id="WP_033081282.1">
    <property type="nucleotide sequence ID" value="NZ_JQEC01000011.1"/>
</dbReference>
<evidence type="ECO:0000256" key="7">
    <source>
        <dbReference type="SAM" id="Phobius"/>
    </source>
</evidence>